<evidence type="ECO:0000256" key="3">
    <source>
        <dbReference type="ARBA" id="ARBA00044504"/>
    </source>
</evidence>
<dbReference type="PANTHER" id="PTHR33047:SF8">
    <property type="entry name" value="REGULATOR OF RDNA TRANSCRIPTION PROTEIN 15"/>
    <property type="match status" value="1"/>
</dbReference>
<evidence type="ECO:0000259" key="5">
    <source>
        <dbReference type="Pfam" id="PF02812"/>
    </source>
</evidence>
<evidence type="ECO:0000256" key="2">
    <source>
        <dbReference type="ARBA" id="ARBA00023002"/>
    </source>
</evidence>
<keyword evidence="4" id="KW-0812">Transmembrane</keyword>
<dbReference type="InterPro" id="IPR052997">
    <property type="entry name" value="RRT15-like"/>
</dbReference>
<dbReference type="Pfam" id="PF02812">
    <property type="entry name" value="ELFV_dehydrog_N"/>
    <property type="match status" value="1"/>
</dbReference>
<feature type="domain" description="Glutamate/phenylalanine/leucine/valine/L-tryptophan dehydrogenase dimerisation" evidence="5">
    <location>
        <begin position="206"/>
        <end position="244"/>
    </location>
</feature>
<dbReference type="Gene3D" id="3.40.50.10860">
    <property type="entry name" value="Leucine Dehydrogenase, chain A, domain 1"/>
    <property type="match status" value="1"/>
</dbReference>
<dbReference type="InterPro" id="IPR046346">
    <property type="entry name" value="Aminoacid_DH-like_N_sf"/>
</dbReference>
<reference evidence="7" key="1">
    <citation type="journal article" date="2024" name="IScience">
        <title>Strigolactones Initiate the Formation of Haustorium-like Structures in Castilleja.</title>
        <authorList>
            <person name="Buerger M."/>
            <person name="Peterson D."/>
            <person name="Chory J."/>
        </authorList>
    </citation>
    <scope>NUCLEOTIDE SEQUENCE [LARGE SCALE GENOMIC DNA]</scope>
</reference>
<keyword evidence="2" id="KW-0560">Oxidoreductase</keyword>
<keyword evidence="4" id="KW-1133">Transmembrane helix</keyword>
<feature type="transmembrane region" description="Helical" evidence="4">
    <location>
        <begin position="281"/>
        <end position="305"/>
    </location>
</feature>
<dbReference type="EMBL" id="JAVIJP010000109">
    <property type="protein sequence ID" value="KAL3613593.1"/>
    <property type="molecule type" value="Genomic_DNA"/>
</dbReference>
<dbReference type="AlphaFoldDB" id="A0ABD3B8T0"/>
<dbReference type="GO" id="GO:0016491">
    <property type="term" value="F:oxidoreductase activity"/>
    <property type="evidence" value="ECO:0007669"/>
    <property type="project" value="UniProtKB-KW"/>
</dbReference>
<feature type="transmembrane region" description="Helical" evidence="4">
    <location>
        <begin position="244"/>
        <end position="261"/>
    </location>
</feature>
<dbReference type="SUPFAM" id="SSF103473">
    <property type="entry name" value="MFS general substrate transporter"/>
    <property type="match status" value="1"/>
</dbReference>
<organism evidence="6 7">
    <name type="scientific">Castilleja foliolosa</name>
    <dbReference type="NCBI Taxonomy" id="1961234"/>
    <lineage>
        <taxon>Eukaryota</taxon>
        <taxon>Viridiplantae</taxon>
        <taxon>Streptophyta</taxon>
        <taxon>Embryophyta</taxon>
        <taxon>Tracheophyta</taxon>
        <taxon>Spermatophyta</taxon>
        <taxon>Magnoliopsida</taxon>
        <taxon>eudicotyledons</taxon>
        <taxon>Gunneridae</taxon>
        <taxon>Pentapetalae</taxon>
        <taxon>asterids</taxon>
        <taxon>lamiids</taxon>
        <taxon>Lamiales</taxon>
        <taxon>Orobanchaceae</taxon>
        <taxon>Pedicularideae</taxon>
        <taxon>Castillejinae</taxon>
        <taxon>Castilleja</taxon>
    </lineage>
</organism>
<gene>
    <name evidence="6" type="ORF">CASFOL_042559</name>
</gene>
<dbReference type="InterPro" id="IPR006097">
    <property type="entry name" value="Glu/Leu/Phe/Val/Trp_DH_dimer"/>
</dbReference>
<comment type="similarity">
    <text evidence="3">Belongs to the major facilitator superfamily. Phosphate:H(+) symporter (TC 2.A.1.9) family.</text>
</comment>
<proteinExistence type="inferred from homology"/>
<dbReference type="Proteomes" id="UP001632038">
    <property type="component" value="Unassembled WGS sequence"/>
</dbReference>
<accession>A0ABD3B8T0</accession>
<comment type="caution">
    <text evidence="6">The sequence shown here is derived from an EMBL/GenBank/DDBJ whole genome shotgun (WGS) entry which is preliminary data.</text>
</comment>
<dbReference type="InterPro" id="IPR036259">
    <property type="entry name" value="MFS_trans_sf"/>
</dbReference>
<comment type="similarity">
    <text evidence="1">Belongs to the Glu/Leu/Phe/Val dehydrogenases family.</text>
</comment>
<name>A0ABD3B8T0_9LAMI</name>
<sequence>MIGRADIEGSKSNVAMNAWLPQASYPCGNFSDTSSFKFRRSKGSLGHAFTVRIRTGNQNQTSFYPSVPHEISVLVELILGHLRYLLTDVPPQPNSPPDNVFRPDRPAEASLGHFFPLPPHPPLARRSCPEKALSEINALAAATRSFRHSSRILGLDAKVEKSLLIPFREIKAHVEYETTKRHYDHVDCPRHADYAKFPISGGFNQVECTVPKDDGTLVSYIGFRVQHDIARGPMIGGIRYHSESLYAFLVLFAIGEMLAFATQAPVNFVCLHSVKPSLRPLSMAISTVSIHIFGIVPSSPLVGLLQDRINNWRATALILTSILFISAIIWFFGILLHSVDRSNDESENKVTLVDKSRATPLLTEKTT</sequence>
<keyword evidence="4" id="KW-0472">Membrane</keyword>
<keyword evidence="7" id="KW-1185">Reference proteome</keyword>
<dbReference type="PANTHER" id="PTHR33047">
    <property type="entry name" value="PROTEIN TAR1"/>
    <property type="match status" value="1"/>
</dbReference>
<evidence type="ECO:0000313" key="7">
    <source>
        <dbReference type="Proteomes" id="UP001632038"/>
    </source>
</evidence>
<evidence type="ECO:0000256" key="4">
    <source>
        <dbReference type="SAM" id="Phobius"/>
    </source>
</evidence>
<dbReference type="SUPFAM" id="SSF53223">
    <property type="entry name" value="Aminoacid dehydrogenase-like, N-terminal domain"/>
    <property type="match status" value="1"/>
</dbReference>
<evidence type="ECO:0000313" key="6">
    <source>
        <dbReference type="EMBL" id="KAL3613593.1"/>
    </source>
</evidence>
<protein>
    <recommendedName>
        <fullName evidence="5">Glutamate/phenylalanine/leucine/valine/L-tryptophan dehydrogenase dimerisation domain-containing protein</fullName>
    </recommendedName>
</protein>
<evidence type="ECO:0000256" key="1">
    <source>
        <dbReference type="ARBA" id="ARBA00006382"/>
    </source>
</evidence>
<feature type="transmembrane region" description="Helical" evidence="4">
    <location>
        <begin position="317"/>
        <end position="339"/>
    </location>
</feature>